<dbReference type="Proteomes" id="UP001432251">
    <property type="component" value="Chromosome"/>
</dbReference>
<accession>A0ACD5AML5</accession>
<sequence length="132" mass="13482">MSPTDSTPVHGYGATAVGVELSNCTPDDAASVFDVLGTAYPTDRDGGERPDPAATVWPATVQVAEATGEAARPAPTPLTAAVTADLQGGPQALTRLRATLDAAFRVEEVSTTSGDQEQVQHLRLTSASGHPA</sequence>
<proteinExistence type="predicted"/>
<evidence type="ECO:0000313" key="2">
    <source>
        <dbReference type="Proteomes" id="UP001432251"/>
    </source>
</evidence>
<name>A0ACD5AML5_9ACTN</name>
<evidence type="ECO:0000313" key="1">
    <source>
        <dbReference type="EMBL" id="WWQ68511.1"/>
    </source>
</evidence>
<protein>
    <submittedName>
        <fullName evidence="1">Uncharacterized protein</fullName>
    </submittedName>
</protein>
<dbReference type="EMBL" id="CP146022">
    <property type="protein sequence ID" value="WWQ68511.1"/>
    <property type="molecule type" value="Genomic_DNA"/>
</dbReference>
<organism evidence="1 2">
    <name type="scientific">Streptomyces citrinus</name>
    <dbReference type="NCBI Taxonomy" id="3118173"/>
    <lineage>
        <taxon>Bacteria</taxon>
        <taxon>Bacillati</taxon>
        <taxon>Actinomycetota</taxon>
        <taxon>Actinomycetes</taxon>
        <taxon>Kitasatosporales</taxon>
        <taxon>Streptomycetaceae</taxon>
        <taxon>Streptomyces</taxon>
    </lineage>
</organism>
<reference evidence="1" key="1">
    <citation type="journal article" date="2025" name="Int. J. Syst. Evol. Microbiol.">
        <title>Streptomyces citrinus sp. nov., with yellow diffusible pigment.</title>
        <authorList>
            <person name="He Y."/>
            <person name="Yang E."/>
            <person name="Xu J."/>
            <person name="Sun Y."/>
            <person name="Sun L."/>
        </authorList>
    </citation>
    <scope>NUCLEOTIDE SEQUENCE</scope>
    <source>
        <strain evidence="1">Q6</strain>
    </source>
</reference>
<keyword evidence="2" id="KW-1185">Reference proteome</keyword>
<gene>
    <name evidence="1" type="ORF">V2W30_37720</name>
</gene>